<proteinExistence type="predicted"/>
<protein>
    <submittedName>
        <fullName evidence="1">Uncharacterized protein</fullName>
    </submittedName>
</protein>
<dbReference type="HOGENOM" id="CLU_2743409_0_0_1"/>
<organism evidence="1 2">
    <name type="scientific">Amborella trichopoda</name>
    <dbReference type="NCBI Taxonomy" id="13333"/>
    <lineage>
        <taxon>Eukaryota</taxon>
        <taxon>Viridiplantae</taxon>
        <taxon>Streptophyta</taxon>
        <taxon>Embryophyta</taxon>
        <taxon>Tracheophyta</taxon>
        <taxon>Spermatophyta</taxon>
        <taxon>Magnoliopsida</taxon>
        <taxon>Amborellales</taxon>
        <taxon>Amborellaceae</taxon>
        <taxon>Amborella</taxon>
    </lineage>
</organism>
<accession>U5CYL9</accession>
<keyword evidence="2" id="KW-1185">Reference proteome</keyword>
<dbReference type="AlphaFoldDB" id="U5CYL9"/>
<dbReference type="EMBL" id="KI392557">
    <property type="protein sequence ID" value="ERN14242.1"/>
    <property type="molecule type" value="Genomic_DNA"/>
</dbReference>
<sequence>MLDRHRQWEWRWQGFDWRSRLRLIGFLRRVSPFCTFSVDEPQSSMRMPPAALRVASRVLVLFLNSGDVSGV</sequence>
<name>U5CYL9_AMBTC</name>
<reference evidence="2" key="1">
    <citation type="journal article" date="2013" name="Science">
        <title>The Amborella genome and the evolution of flowering plants.</title>
        <authorList>
            <consortium name="Amborella Genome Project"/>
        </authorList>
    </citation>
    <scope>NUCLEOTIDE SEQUENCE [LARGE SCALE GENOMIC DNA]</scope>
</reference>
<evidence type="ECO:0000313" key="1">
    <source>
        <dbReference type="EMBL" id="ERN14242.1"/>
    </source>
</evidence>
<dbReference type="Gramene" id="ERN14242">
    <property type="protein sequence ID" value="ERN14242"/>
    <property type="gene ID" value="AMTR_s00033p00141810"/>
</dbReference>
<gene>
    <name evidence="1" type="ORF">AMTR_s00033p00141810</name>
</gene>
<dbReference type="Proteomes" id="UP000017836">
    <property type="component" value="Unassembled WGS sequence"/>
</dbReference>
<evidence type="ECO:0000313" key="2">
    <source>
        <dbReference type="Proteomes" id="UP000017836"/>
    </source>
</evidence>